<gene>
    <name evidence="8" type="ORF">SAMN04488005_2514</name>
</gene>
<feature type="transmembrane region" description="Helical" evidence="6">
    <location>
        <begin position="77"/>
        <end position="99"/>
    </location>
</feature>
<keyword evidence="9" id="KW-1185">Reference proteome</keyword>
<dbReference type="PANTHER" id="PTHR38459">
    <property type="entry name" value="PROPHAGE BACTOPRENOL-LINKED GLUCOSE TRANSLOCASE HOMOLOG"/>
    <property type="match status" value="1"/>
</dbReference>
<evidence type="ECO:0000313" key="8">
    <source>
        <dbReference type="EMBL" id="SFR52157.1"/>
    </source>
</evidence>
<protein>
    <submittedName>
        <fullName evidence="8">Putative flippase GtrA (Transmembrane translocase of bactoprenol-linked glucose)</fullName>
    </submittedName>
</protein>
<dbReference type="InterPro" id="IPR007267">
    <property type="entry name" value="GtrA_DPMS_TM"/>
</dbReference>
<reference evidence="9" key="1">
    <citation type="submission" date="2016-10" db="EMBL/GenBank/DDBJ databases">
        <authorList>
            <person name="Varghese N."/>
            <person name="Submissions S."/>
        </authorList>
    </citation>
    <scope>NUCLEOTIDE SEQUENCE [LARGE SCALE GENOMIC DNA]</scope>
    <source>
        <strain evidence="9">DSM 26879</strain>
    </source>
</reference>
<dbReference type="GO" id="GO:0005886">
    <property type="term" value="C:plasma membrane"/>
    <property type="evidence" value="ECO:0007669"/>
    <property type="project" value="TreeGrafter"/>
</dbReference>
<feature type="domain" description="GtrA/DPMS transmembrane" evidence="7">
    <location>
        <begin position="12"/>
        <end position="130"/>
    </location>
</feature>
<feature type="transmembrane region" description="Helical" evidence="6">
    <location>
        <begin position="105"/>
        <end position="124"/>
    </location>
</feature>
<dbReference type="RefSeq" id="WP_090200793.1">
    <property type="nucleotide sequence ID" value="NZ_FOYP01000002.1"/>
</dbReference>
<evidence type="ECO:0000259" key="7">
    <source>
        <dbReference type="Pfam" id="PF04138"/>
    </source>
</evidence>
<dbReference type="EMBL" id="FOYP01000002">
    <property type="protein sequence ID" value="SFR52157.1"/>
    <property type="molecule type" value="Genomic_DNA"/>
</dbReference>
<accession>A0A1I6HCZ7</accession>
<feature type="transmembrane region" description="Helical" evidence="6">
    <location>
        <begin position="12"/>
        <end position="32"/>
    </location>
</feature>
<organism evidence="8 9">
    <name type="scientific">Yoonia tamlensis</name>
    <dbReference type="NCBI Taxonomy" id="390270"/>
    <lineage>
        <taxon>Bacteria</taxon>
        <taxon>Pseudomonadati</taxon>
        <taxon>Pseudomonadota</taxon>
        <taxon>Alphaproteobacteria</taxon>
        <taxon>Rhodobacterales</taxon>
        <taxon>Paracoccaceae</taxon>
        <taxon>Yoonia</taxon>
    </lineage>
</organism>
<evidence type="ECO:0000256" key="3">
    <source>
        <dbReference type="ARBA" id="ARBA00022692"/>
    </source>
</evidence>
<evidence type="ECO:0000256" key="4">
    <source>
        <dbReference type="ARBA" id="ARBA00022989"/>
    </source>
</evidence>
<dbReference type="AlphaFoldDB" id="A0A1I6HCZ7"/>
<comment type="subcellular location">
    <subcellularLocation>
        <location evidence="1">Membrane</location>
        <topology evidence="1">Multi-pass membrane protein</topology>
    </subcellularLocation>
</comment>
<evidence type="ECO:0000256" key="1">
    <source>
        <dbReference type="ARBA" id="ARBA00004141"/>
    </source>
</evidence>
<name>A0A1I6HCZ7_9RHOB</name>
<dbReference type="STRING" id="390270.SAMN04488005_2514"/>
<dbReference type="Proteomes" id="UP000199478">
    <property type="component" value="Unassembled WGS sequence"/>
</dbReference>
<dbReference type="InterPro" id="IPR051401">
    <property type="entry name" value="GtrA_CellWall_Glycosyl"/>
</dbReference>
<sequence length="134" mass="14346">MMSAGLARQIMRFGVVGGIGFIVDAGMLWLLLSAGLNPYGARALSFPVAVVVTWALNRMWTFASAGRPGKRRQLGSYVVVQLVGAAANYSVYSTIIHLFGASGQMIATALVGGSFVGMFLNFWGARQITFRAHE</sequence>
<proteinExistence type="inferred from homology"/>
<dbReference type="GO" id="GO:0000271">
    <property type="term" value="P:polysaccharide biosynthetic process"/>
    <property type="evidence" value="ECO:0007669"/>
    <property type="project" value="InterPro"/>
</dbReference>
<dbReference type="PANTHER" id="PTHR38459:SF1">
    <property type="entry name" value="PROPHAGE BACTOPRENOL-LINKED GLUCOSE TRANSLOCASE HOMOLOG"/>
    <property type="match status" value="1"/>
</dbReference>
<keyword evidence="4 6" id="KW-1133">Transmembrane helix</keyword>
<dbReference type="OrthoDB" id="7360864at2"/>
<evidence type="ECO:0000313" key="9">
    <source>
        <dbReference type="Proteomes" id="UP000199478"/>
    </source>
</evidence>
<comment type="similarity">
    <text evidence="2">Belongs to the GtrA family.</text>
</comment>
<feature type="transmembrane region" description="Helical" evidence="6">
    <location>
        <begin position="38"/>
        <end position="56"/>
    </location>
</feature>
<evidence type="ECO:0000256" key="6">
    <source>
        <dbReference type="SAM" id="Phobius"/>
    </source>
</evidence>
<evidence type="ECO:0000256" key="5">
    <source>
        <dbReference type="ARBA" id="ARBA00023136"/>
    </source>
</evidence>
<dbReference type="Pfam" id="PF04138">
    <property type="entry name" value="GtrA_DPMS_TM"/>
    <property type="match status" value="1"/>
</dbReference>
<keyword evidence="3 6" id="KW-0812">Transmembrane</keyword>
<evidence type="ECO:0000256" key="2">
    <source>
        <dbReference type="ARBA" id="ARBA00009399"/>
    </source>
</evidence>
<keyword evidence="5 6" id="KW-0472">Membrane</keyword>